<dbReference type="GO" id="GO:0005840">
    <property type="term" value="C:ribosome"/>
    <property type="evidence" value="ECO:0007669"/>
    <property type="project" value="UniProtKB-KW"/>
</dbReference>
<name>A0A2S6HCS0_9GAMM</name>
<dbReference type="SUPFAM" id="SSF55729">
    <property type="entry name" value="Acyl-CoA N-acyltransferases (Nat)"/>
    <property type="match status" value="1"/>
</dbReference>
<keyword evidence="2" id="KW-0687">Ribonucleoprotein</keyword>
<evidence type="ECO:0000313" key="3">
    <source>
        <dbReference type="Proteomes" id="UP000240010"/>
    </source>
</evidence>
<dbReference type="InterPro" id="IPR016181">
    <property type="entry name" value="Acyl_CoA_acyltransferase"/>
</dbReference>
<comment type="caution">
    <text evidence="2">The sequence shown here is derived from an EMBL/GenBank/DDBJ whole genome shotgun (WGS) entry which is preliminary data.</text>
</comment>
<dbReference type="InterPro" id="IPR052729">
    <property type="entry name" value="Acyl/Acetyltrans_Enzymes"/>
</dbReference>
<evidence type="ECO:0000259" key="1">
    <source>
        <dbReference type="PROSITE" id="PS51186"/>
    </source>
</evidence>
<evidence type="ECO:0000313" key="2">
    <source>
        <dbReference type="EMBL" id="PPK75203.1"/>
    </source>
</evidence>
<protein>
    <submittedName>
        <fullName evidence="2">Ribosomal protein S18 acetylase RimI-like enzyme</fullName>
    </submittedName>
</protein>
<dbReference type="PROSITE" id="PS51186">
    <property type="entry name" value="GNAT"/>
    <property type="match status" value="1"/>
</dbReference>
<proteinExistence type="predicted"/>
<sequence length="283" mass="31403">MVSPNYKIRTLSRDEINIATDWAASEGWNPGLDDADCFYTADPEGFLVGELNNEPVATISAVKYGETFGFIGFYIVKPDYRGQGYGIQIWNAALERLSGRNIGLDGVVAQQSNYKKSGFELAYRNIRYEGVSGGEPAKNPEIIKLSELPFGVVEAYDQPFFPDNRTRFLKSWLNQPESMALGIMQKGKLSGYGMVRSCRSGYKIGPLFADSPELAQLLFISLKAGVMPGKPIYLDVPEMNQDAVALAENHKMKLVFETARMYTGSFPDLPLNRLFGVTTFELG</sequence>
<feature type="domain" description="N-acetyltransferase" evidence="1">
    <location>
        <begin position="6"/>
        <end position="138"/>
    </location>
</feature>
<dbReference type="Pfam" id="PF18014">
    <property type="entry name" value="Acetyltransf_18"/>
    <property type="match status" value="1"/>
</dbReference>
<dbReference type="RefSeq" id="WP_104429086.1">
    <property type="nucleotide sequence ID" value="NZ_PTIZ01000006.1"/>
</dbReference>
<dbReference type="Proteomes" id="UP000240010">
    <property type="component" value="Unassembled WGS sequence"/>
</dbReference>
<dbReference type="PANTHER" id="PTHR47237">
    <property type="entry name" value="SLL0310 PROTEIN"/>
    <property type="match status" value="1"/>
</dbReference>
<dbReference type="InterPro" id="IPR000182">
    <property type="entry name" value="GNAT_dom"/>
</dbReference>
<dbReference type="EMBL" id="PTIZ01000006">
    <property type="protein sequence ID" value="PPK75203.1"/>
    <property type="molecule type" value="Genomic_DNA"/>
</dbReference>
<dbReference type="InterPro" id="IPR041496">
    <property type="entry name" value="YitH/HolE_GNAT"/>
</dbReference>
<dbReference type="Pfam" id="PF00583">
    <property type="entry name" value="Acetyltransf_1"/>
    <property type="match status" value="1"/>
</dbReference>
<accession>A0A2S6HCS0</accession>
<dbReference type="AlphaFoldDB" id="A0A2S6HCS0"/>
<reference evidence="2 3" key="1">
    <citation type="submission" date="2018-02" db="EMBL/GenBank/DDBJ databases">
        <title>Subsurface microbial communities from deep shales in Ohio and West Virginia, USA.</title>
        <authorList>
            <person name="Wrighton K."/>
        </authorList>
    </citation>
    <scope>NUCLEOTIDE SEQUENCE [LARGE SCALE GENOMIC DNA]</scope>
    <source>
        <strain evidence="2 3">OWC-DMM</strain>
    </source>
</reference>
<dbReference type="GO" id="GO:0016747">
    <property type="term" value="F:acyltransferase activity, transferring groups other than amino-acyl groups"/>
    <property type="evidence" value="ECO:0007669"/>
    <property type="project" value="InterPro"/>
</dbReference>
<dbReference type="Gene3D" id="3.40.630.90">
    <property type="match status" value="1"/>
</dbReference>
<dbReference type="CDD" id="cd04301">
    <property type="entry name" value="NAT_SF"/>
    <property type="match status" value="1"/>
</dbReference>
<keyword evidence="2" id="KW-0689">Ribosomal protein</keyword>
<organism evidence="2 3">
    <name type="scientific">Methylobacter tundripaludum</name>
    <dbReference type="NCBI Taxonomy" id="173365"/>
    <lineage>
        <taxon>Bacteria</taxon>
        <taxon>Pseudomonadati</taxon>
        <taxon>Pseudomonadota</taxon>
        <taxon>Gammaproteobacteria</taxon>
        <taxon>Methylococcales</taxon>
        <taxon>Methylococcaceae</taxon>
        <taxon>Methylobacter</taxon>
    </lineage>
</organism>
<dbReference type="PANTHER" id="PTHR47237:SF1">
    <property type="entry name" value="SLL0310 PROTEIN"/>
    <property type="match status" value="1"/>
</dbReference>
<gene>
    <name evidence="2" type="ORF">B0F87_10649</name>
</gene>
<dbReference type="Gene3D" id="3.40.630.30">
    <property type="match status" value="1"/>
</dbReference>